<keyword evidence="1" id="KW-0732">Signal</keyword>
<dbReference type="Proteomes" id="UP000759529">
    <property type="component" value="Unassembled WGS sequence"/>
</dbReference>
<dbReference type="RefSeq" id="WP_187656243.1">
    <property type="nucleotide sequence ID" value="NZ_JACSOD020000507.1"/>
</dbReference>
<organism evidence="2 3">
    <name type="scientific">Flavobacterium macrobrachii</name>
    <dbReference type="NCBI Taxonomy" id="591204"/>
    <lineage>
        <taxon>Bacteria</taxon>
        <taxon>Pseudomonadati</taxon>
        <taxon>Bacteroidota</taxon>
        <taxon>Flavobacteriia</taxon>
        <taxon>Flavobacteriales</taxon>
        <taxon>Flavobacteriaceae</taxon>
        <taxon>Flavobacterium</taxon>
    </lineage>
</organism>
<keyword evidence="3" id="KW-1185">Reference proteome</keyword>
<dbReference type="EMBL" id="JACSOD020000507">
    <property type="protein sequence ID" value="MBM6500673.1"/>
    <property type="molecule type" value="Genomic_DNA"/>
</dbReference>
<comment type="caution">
    <text evidence="2">The sequence shown here is derived from an EMBL/GenBank/DDBJ whole genome shotgun (WGS) entry which is preliminary data.</text>
</comment>
<reference evidence="2 3" key="1">
    <citation type="submission" date="2021-02" db="EMBL/GenBank/DDBJ databases">
        <authorList>
            <person name="Jung H.S."/>
            <person name="Chun B.H."/>
            <person name="Jeon C.O."/>
        </authorList>
    </citation>
    <scope>NUCLEOTIDE SEQUENCE [LARGE SCALE GENOMIC DNA]</scope>
    <source>
        <strain evidence="2 3">LMG 25203</strain>
    </source>
</reference>
<evidence type="ECO:0000313" key="2">
    <source>
        <dbReference type="EMBL" id="MBM6500673.1"/>
    </source>
</evidence>
<name>A0ABS2D0D2_9FLAO</name>
<proteinExistence type="predicted"/>
<protein>
    <submittedName>
        <fullName evidence="2">Uncharacterized protein</fullName>
    </submittedName>
</protein>
<evidence type="ECO:0000256" key="1">
    <source>
        <dbReference type="SAM" id="SignalP"/>
    </source>
</evidence>
<evidence type="ECO:0000313" key="3">
    <source>
        <dbReference type="Proteomes" id="UP000759529"/>
    </source>
</evidence>
<feature type="signal peptide" evidence="1">
    <location>
        <begin position="1"/>
        <end position="20"/>
    </location>
</feature>
<accession>A0ABS2D0D2</accession>
<sequence length="81" mass="8879">MKKLFFSAVALVAFSSVSMANTIEIDEKKVMDDPKTDFCSNVAADVMISVDPGCNLPDATYNAMYQDALNLCLKNTTLIKH</sequence>
<feature type="chain" id="PRO_5047486482" evidence="1">
    <location>
        <begin position="21"/>
        <end position="81"/>
    </location>
</feature>
<gene>
    <name evidence="2" type="ORF">H9X54_015375</name>
</gene>